<evidence type="ECO:0000313" key="3">
    <source>
        <dbReference type="EMBL" id="HJC38722.1"/>
    </source>
</evidence>
<dbReference type="Pfam" id="PF11167">
    <property type="entry name" value="DUF2953"/>
    <property type="match status" value="1"/>
</dbReference>
<sequence length="327" mass="37684">MLHILLLILKIVGIILAVVLCLVILAAVVLILNPVVYRFEASAEEWADTIRGRVKFHWLMHLIRGEVSYEVGEWQWDFRIGWKRIGDGGKEQETQESENAPSVPEEADDSDSVSDQAETADAPAPELAEASASAQGQPEISTPVPERADEEEKSSEETSGTKEKSGEEKKEAPQKQKKTLYEKICGRIERAKYTFRRSCDKIRSLMKKKDRLTAFLTNETHKRAFHRAVREIRRFLGFLFPKKLEAEVRFGFEDPAYTGYLLAWISMIYPAIGEHIDLEPDFQHKVLKGNIYAEGKIRVLYVLILLWNLVWDKDVRITFRRIRKLKR</sequence>
<dbReference type="EMBL" id="DWWK01000094">
    <property type="protein sequence ID" value="HJC38722.1"/>
    <property type="molecule type" value="Genomic_DNA"/>
</dbReference>
<proteinExistence type="predicted"/>
<comment type="caution">
    <text evidence="3">The sequence shown here is derived from an EMBL/GenBank/DDBJ whole genome shotgun (WGS) entry which is preliminary data.</text>
</comment>
<feature type="compositionally biased region" description="Low complexity" evidence="1">
    <location>
        <begin position="117"/>
        <end position="134"/>
    </location>
</feature>
<keyword evidence="2" id="KW-0472">Membrane</keyword>
<organism evidence="3 4">
    <name type="scientific">Candidatus Mediterraneibacter faecigallinarum</name>
    <dbReference type="NCBI Taxonomy" id="2838669"/>
    <lineage>
        <taxon>Bacteria</taxon>
        <taxon>Bacillati</taxon>
        <taxon>Bacillota</taxon>
        <taxon>Clostridia</taxon>
        <taxon>Lachnospirales</taxon>
        <taxon>Lachnospiraceae</taxon>
        <taxon>Mediterraneibacter</taxon>
    </lineage>
</organism>
<evidence type="ECO:0000256" key="2">
    <source>
        <dbReference type="SAM" id="Phobius"/>
    </source>
</evidence>
<keyword evidence="2" id="KW-0812">Transmembrane</keyword>
<name>A0A9D2NVK7_9FIRM</name>
<dbReference type="InterPro" id="IPR021338">
    <property type="entry name" value="DUF2953"/>
</dbReference>
<evidence type="ECO:0000256" key="1">
    <source>
        <dbReference type="SAM" id="MobiDB-lite"/>
    </source>
</evidence>
<keyword evidence="2" id="KW-1133">Transmembrane helix</keyword>
<evidence type="ECO:0000313" key="4">
    <source>
        <dbReference type="Proteomes" id="UP000823894"/>
    </source>
</evidence>
<accession>A0A9D2NVK7</accession>
<reference evidence="3" key="1">
    <citation type="journal article" date="2021" name="PeerJ">
        <title>Extensive microbial diversity within the chicken gut microbiome revealed by metagenomics and culture.</title>
        <authorList>
            <person name="Gilroy R."/>
            <person name="Ravi A."/>
            <person name="Getino M."/>
            <person name="Pursley I."/>
            <person name="Horton D.L."/>
            <person name="Alikhan N.F."/>
            <person name="Baker D."/>
            <person name="Gharbi K."/>
            <person name="Hall N."/>
            <person name="Watson M."/>
            <person name="Adriaenssens E.M."/>
            <person name="Foster-Nyarko E."/>
            <person name="Jarju S."/>
            <person name="Secka A."/>
            <person name="Antonio M."/>
            <person name="Oren A."/>
            <person name="Chaudhuri R.R."/>
            <person name="La Ragione R."/>
            <person name="Hildebrand F."/>
            <person name="Pallen M.J."/>
        </authorList>
    </citation>
    <scope>NUCLEOTIDE SEQUENCE</scope>
    <source>
        <strain evidence="3">ChiGjej1B1-1692</strain>
    </source>
</reference>
<dbReference type="Proteomes" id="UP000823894">
    <property type="component" value="Unassembled WGS sequence"/>
</dbReference>
<feature type="compositionally biased region" description="Basic and acidic residues" evidence="1">
    <location>
        <begin position="155"/>
        <end position="176"/>
    </location>
</feature>
<dbReference type="AlphaFoldDB" id="A0A9D2NVK7"/>
<reference evidence="3" key="2">
    <citation type="submission" date="2021-04" db="EMBL/GenBank/DDBJ databases">
        <authorList>
            <person name="Gilroy R."/>
        </authorList>
    </citation>
    <scope>NUCLEOTIDE SEQUENCE</scope>
    <source>
        <strain evidence="3">ChiGjej1B1-1692</strain>
    </source>
</reference>
<feature type="transmembrane region" description="Helical" evidence="2">
    <location>
        <begin position="7"/>
        <end position="32"/>
    </location>
</feature>
<feature type="region of interest" description="Disordered" evidence="1">
    <location>
        <begin position="89"/>
        <end position="176"/>
    </location>
</feature>
<gene>
    <name evidence="3" type="ORF">H9757_06640</name>
</gene>
<protein>
    <submittedName>
        <fullName evidence="3">DUF2953 domain-containing protein</fullName>
    </submittedName>
</protein>